<dbReference type="InterPro" id="IPR004878">
    <property type="entry name" value="Otopetrin"/>
</dbReference>
<gene>
    <name evidence="14" type="primary">OTOP3</name>
</gene>
<dbReference type="GeneID" id="113412047"/>
<evidence type="ECO:0000256" key="11">
    <source>
        <dbReference type="SAM" id="MobiDB-lite"/>
    </source>
</evidence>
<keyword evidence="7 12" id="KW-1133">Transmembrane helix</keyword>
<dbReference type="CTD" id="347741"/>
<feature type="transmembrane region" description="Helical" evidence="12">
    <location>
        <begin position="568"/>
        <end position="588"/>
    </location>
</feature>
<protein>
    <submittedName>
        <fullName evidence="14">Proton channel OTOP3</fullName>
    </submittedName>
</protein>
<feature type="transmembrane region" description="Helical" evidence="12">
    <location>
        <begin position="339"/>
        <end position="363"/>
    </location>
</feature>
<dbReference type="GO" id="GO:0015252">
    <property type="term" value="F:proton channel activity"/>
    <property type="evidence" value="ECO:0007669"/>
    <property type="project" value="InterPro"/>
</dbReference>
<feature type="compositionally biased region" description="Basic and acidic residues" evidence="11">
    <location>
        <begin position="1"/>
        <end position="13"/>
    </location>
</feature>
<evidence type="ECO:0000256" key="2">
    <source>
        <dbReference type="ARBA" id="ARBA00006513"/>
    </source>
</evidence>
<keyword evidence="8" id="KW-0406">Ion transport</keyword>
<feature type="transmembrane region" description="Helical" evidence="12">
    <location>
        <begin position="61"/>
        <end position="83"/>
    </location>
</feature>
<evidence type="ECO:0000256" key="6">
    <source>
        <dbReference type="ARBA" id="ARBA00022781"/>
    </source>
</evidence>
<evidence type="ECO:0000256" key="9">
    <source>
        <dbReference type="ARBA" id="ARBA00023136"/>
    </source>
</evidence>
<keyword evidence="9 12" id="KW-0472">Membrane</keyword>
<dbReference type="PANTHER" id="PTHR21522">
    <property type="entry name" value="PROTON CHANNEL OTOP"/>
    <property type="match status" value="1"/>
</dbReference>
<feature type="transmembrane region" description="Helical" evidence="12">
    <location>
        <begin position="383"/>
        <end position="406"/>
    </location>
</feature>
<feature type="transmembrane region" description="Helical" evidence="12">
    <location>
        <begin position="164"/>
        <end position="182"/>
    </location>
</feature>
<sequence length="603" mass="68608">MDSKKIMGEEHQLQEAGNESVTTQPESWKIHYEKSWLHQNCSSLLHCDKQAQKTGRLFSGLLAMNVVFLGSAFICSMIFNKVAITMRDVSIFLCILKILSLIWITYYVLFTRRKPSAILYQDAHAGAIWIRGSLILFGACSVALPSFLIGYDIVHIQSKSQMEILFPSIEILFICIQTYFIWCHAKDCIQVQHNLTRCGLMLTLATNLLLWFLAVTNDTVHRQIESDFNQSLQKDEGNMTYSCKDSNATICKIFQKGYILLYPFNTEYCLICCSMLYVMWRNVGRRITQNHTSGTQPRFKLHGIIWGPLLGIAAIIIGICIFMIYQIQVTSSFPSRMSFILYYSYYICLLPVMTVGALVGTVIHALEERELDTLKNPTRSLDVILLMGTALGQIAISYFSIVAIVASHPISMLNSIILAYSISLIIQYISQNIFIIEGLHRQPLLMSEDSQLAAHSTQGPPSTQILPNEDRVLSHLCEEPAPSPANEETGKSEREKCEGSSPNMDNLETRQENQRVSWTYIKAYRHLNWKRRALKEISSFLIMCNIILWIMPSFGAHPEFENGIEKSFYGYSTWFAIVNFGLPLGVFYRMHSVGDLLEVYRSA</sequence>
<reference evidence="14" key="1">
    <citation type="submission" date="2025-08" db="UniProtKB">
        <authorList>
            <consortium name="RefSeq"/>
        </authorList>
    </citation>
    <scope>IDENTIFICATION</scope>
</reference>
<evidence type="ECO:0000256" key="1">
    <source>
        <dbReference type="ARBA" id="ARBA00004651"/>
    </source>
</evidence>
<feature type="transmembrane region" description="Helical" evidence="12">
    <location>
        <begin position="537"/>
        <end position="556"/>
    </location>
</feature>
<feature type="transmembrane region" description="Helical" evidence="12">
    <location>
        <begin position="301"/>
        <end position="327"/>
    </location>
</feature>
<dbReference type="AlphaFoldDB" id="A0A6J1U5Q1"/>
<name>A0A6J1U5Q1_9SAUR</name>
<evidence type="ECO:0000256" key="8">
    <source>
        <dbReference type="ARBA" id="ARBA00023065"/>
    </source>
</evidence>
<accession>A0A6J1U5Q1</accession>
<feature type="transmembrane region" description="Helical" evidence="12">
    <location>
        <begin position="194"/>
        <end position="214"/>
    </location>
</feature>
<keyword evidence="4" id="KW-1003">Cell membrane</keyword>
<keyword evidence="13" id="KW-1185">Reference proteome</keyword>
<feature type="transmembrane region" description="Helical" evidence="12">
    <location>
        <begin position="129"/>
        <end position="149"/>
    </location>
</feature>
<comment type="subcellular location">
    <subcellularLocation>
        <location evidence="1">Cell membrane</location>
        <topology evidence="1">Multi-pass membrane protein</topology>
    </subcellularLocation>
</comment>
<dbReference type="GO" id="GO:0005886">
    <property type="term" value="C:plasma membrane"/>
    <property type="evidence" value="ECO:0007669"/>
    <property type="project" value="UniProtKB-SubCell"/>
</dbReference>
<feature type="transmembrane region" description="Helical" evidence="12">
    <location>
        <begin position="259"/>
        <end position="280"/>
    </location>
</feature>
<feature type="transmembrane region" description="Helical" evidence="12">
    <location>
        <begin position="89"/>
        <end position="109"/>
    </location>
</feature>
<dbReference type="Proteomes" id="UP000504612">
    <property type="component" value="Unplaced"/>
</dbReference>
<keyword evidence="5 12" id="KW-0812">Transmembrane</keyword>
<evidence type="ECO:0000256" key="10">
    <source>
        <dbReference type="ARBA" id="ARBA00023303"/>
    </source>
</evidence>
<feature type="transmembrane region" description="Helical" evidence="12">
    <location>
        <begin position="412"/>
        <end position="436"/>
    </location>
</feature>
<feature type="region of interest" description="Disordered" evidence="11">
    <location>
        <begin position="479"/>
        <end position="510"/>
    </location>
</feature>
<evidence type="ECO:0000313" key="13">
    <source>
        <dbReference type="Proteomes" id="UP000504612"/>
    </source>
</evidence>
<keyword evidence="6" id="KW-0375">Hydrogen ion transport</keyword>
<evidence type="ECO:0000256" key="12">
    <source>
        <dbReference type="SAM" id="Phobius"/>
    </source>
</evidence>
<evidence type="ECO:0000256" key="5">
    <source>
        <dbReference type="ARBA" id="ARBA00022692"/>
    </source>
</evidence>
<feature type="compositionally biased region" description="Polar residues" evidence="11">
    <location>
        <begin position="15"/>
        <end position="24"/>
    </location>
</feature>
<evidence type="ECO:0000256" key="3">
    <source>
        <dbReference type="ARBA" id="ARBA00022448"/>
    </source>
</evidence>
<proteinExistence type="inferred from homology"/>
<dbReference type="RefSeq" id="XP_026523199.1">
    <property type="nucleotide sequence ID" value="XM_026667414.1"/>
</dbReference>
<dbReference type="KEGG" id="nss:113412047"/>
<feature type="region of interest" description="Disordered" evidence="11">
    <location>
        <begin position="1"/>
        <end position="24"/>
    </location>
</feature>
<evidence type="ECO:0000313" key="14">
    <source>
        <dbReference type="RefSeq" id="XP_026523199.1"/>
    </source>
</evidence>
<organism evidence="13 14">
    <name type="scientific">Notechis scutatus</name>
    <name type="common">mainland tiger snake</name>
    <dbReference type="NCBI Taxonomy" id="8663"/>
    <lineage>
        <taxon>Eukaryota</taxon>
        <taxon>Metazoa</taxon>
        <taxon>Chordata</taxon>
        <taxon>Craniata</taxon>
        <taxon>Vertebrata</taxon>
        <taxon>Euteleostomi</taxon>
        <taxon>Lepidosauria</taxon>
        <taxon>Squamata</taxon>
        <taxon>Bifurcata</taxon>
        <taxon>Unidentata</taxon>
        <taxon>Episquamata</taxon>
        <taxon>Toxicofera</taxon>
        <taxon>Serpentes</taxon>
        <taxon>Colubroidea</taxon>
        <taxon>Elapidae</taxon>
        <taxon>Hydrophiinae</taxon>
        <taxon>Notechis</taxon>
    </lineage>
</organism>
<feature type="compositionally biased region" description="Basic and acidic residues" evidence="11">
    <location>
        <begin position="488"/>
        <end position="498"/>
    </location>
</feature>
<comment type="similarity">
    <text evidence="2">Belongs to the otopetrin family.</text>
</comment>
<keyword evidence="3" id="KW-0813">Transport</keyword>
<evidence type="ECO:0000256" key="4">
    <source>
        <dbReference type="ARBA" id="ARBA00022475"/>
    </source>
</evidence>
<keyword evidence="10" id="KW-0407">Ion channel</keyword>
<evidence type="ECO:0000256" key="7">
    <source>
        <dbReference type="ARBA" id="ARBA00022989"/>
    </source>
</evidence>
<dbReference type="PANTHER" id="PTHR21522:SF36">
    <property type="entry name" value="PROTON CHANNEL OTOP3"/>
    <property type="match status" value="1"/>
</dbReference>
<dbReference type="Pfam" id="PF03189">
    <property type="entry name" value="Otopetrin"/>
    <property type="match status" value="2"/>
</dbReference>